<keyword evidence="2" id="KW-0472">Membrane</keyword>
<dbReference type="Proteomes" id="UP001556367">
    <property type="component" value="Unassembled WGS sequence"/>
</dbReference>
<evidence type="ECO:0000313" key="3">
    <source>
        <dbReference type="EMBL" id="KAL0945862.1"/>
    </source>
</evidence>
<keyword evidence="2" id="KW-0812">Transmembrane</keyword>
<evidence type="ECO:0000313" key="4">
    <source>
        <dbReference type="Proteomes" id="UP001556367"/>
    </source>
</evidence>
<feature type="region of interest" description="Disordered" evidence="1">
    <location>
        <begin position="308"/>
        <end position="331"/>
    </location>
</feature>
<feature type="transmembrane region" description="Helical" evidence="2">
    <location>
        <begin position="48"/>
        <end position="68"/>
    </location>
</feature>
<proteinExistence type="predicted"/>
<name>A0ABR3IRF3_9AGAR</name>
<feature type="transmembrane region" description="Helical" evidence="2">
    <location>
        <begin position="162"/>
        <end position="187"/>
    </location>
</feature>
<keyword evidence="4" id="KW-1185">Reference proteome</keyword>
<feature type="transmembrane region" description="Helical" evidence="2">
    <location>
        <begin position="199"/>
        <end position="225"/>
    </location>
</feature>
<evidence type="ECO:0000256" key="1">
    <source>
        <dbReference type="SAM" id="MobiDB-lite"/>
    </source>
</evidence>
<evidence type="ECO:0000256" key="2">
    <source>
        <dbReference type="SAM" id="Phobius"/>
    </source>
</evidence>
<accession>A0ABR3IRF3</accession>
<feature type="transmembrane region" description="Helical" evidence="2">
    <location>
        <begin position="122"/>
        <end position="142"/>
    </location>
</feature>
<reference evidence="4" key="1">
    <citation type="submission" date="2024-06" db="EMBL/GenBank/DDBJ databases">
        <title>Multi-omics analyses provide insights into the biosynthesis of the anticancer antibiotic pleurotin in Hohenbuehelia grisea.</title>
        <authorList>
            <person name="Weaver J.A."/>
            <person name="Alberti F."/>
        </authorList>
    </citation>
    <scope>NUCLEOTIDE SEQUENCE [LARGE SCALE GENOMIC DNA]</scope>
    <source>
        <strain evidence="4">T-177</strain>
    </source>
</reference>
<sequence>MGISLDKAELLAIFLETLLYGIFFTLYCVTLLVLHQRGHAGHTLRRKLVPVATILLVIATAHLTIDFVRIVQAFIEFKDANAYYARIAHPLHVAKTALYATQTVIGDGVIIWRCYVIYKKSLFVIIPTSILLAMNACAGYVVTWSLSKATPGSDIFETASAWITTFFVLTMCINVICTGAIVWRIYWTRRAVISAQGSLFPVALAIVESGAVYATGVLGSLIAYLTGSNGQYTALDVITPLVGIAFSLIILQIRFHLSSGSQNTSTSVTQPEIISWKQQRSRGAVSGMEQSSRGIPLQPLSIHITEQREEGYPAEAEKSIASESKRVSLSL</sequence>
<comment type="caution">
    <text evidence="3">The sequence shown here is derived from an EMBL/GenBank/DDBJ whole genome shotgun (WGS) entry which is preliminary data.</text>
</comment>
<gene>
    <name evidence="3" type="ORF">HGRIS_012147</name>
</gene>
<dbReference type="EMBL" id="JASNQZ010000015">
    <property type="protein sequence ID" value="KAL0945862.1"/>
    <property type="molecule type" value="Genomic_DNA"/>
</dbReference>
<protein>
    <submittedName>
        <fullName evidence="3">Uncharacterized protein</fullName>
    </submittedName>
</protein>
<keyword evidence="2" id="KW-1133">Transmembrane helix</keyword>
<organism evidence="3 4">
    <name type="scientific">Hohenbuehelia grisea</name>
    <dbReference type="NCBI Taxonomy" id="104357"/>
    <lineage>
        <taxon>Eukaryota</taxon>
        <taxon>Fungi</taxon>
        <taxon>Dikarya</taxon>
        <taxon>Basidiomycota</taxon>
        <taxon>Agaricomycotina</taxon>
        <taxon>Agaricomycetes</taxon>
        <taxon>Agaricomycetidae</taxon>
        <taxon>Agaricales</taxon>
        <taxon>Pleurotineae</taxon>
        <taxon>Pleurotaceae</taxon>
        <taxon>Hohenbuehelia</taxon>
    </lineage>
</organism>
<feature type="transmembrane region" description="Helical" evidence="2">
    <location>
        <begin position="12"/>
        <end position="36"/>
    </location>
</feature>
<feature type="transmembrane region" description="Helical" evidence="2">
    <location>
        <begin position="237"/>
        <end position="257"/>
    </location>
</feature>